<accession>A0A645INZ5</accession>
<proteinExistence type="inferred from homology"/>
<protein>
    <submittedName>
        <fullName evidence="3">Flagellar basal-body rod protein FlgC</fullName>
    </submittedName>
</protein>
<comment type="caution">
    <text evidence="3">The sequence shown here is derived from an EMBL/GenBank/DDBJ whole genome shotgun (WGS) entry which is preliminary data.</text>
</comment>
<feature type="domain" description="Flagellar basal-body/hook protein C-terminal" evidence="2">
    <location>
        <begin position="2"/>
        <end position="39"/>
    </location>
</feature>
<dbReference type="AlphaFoldDB" id="A0A645INZ5"/>
<dbReference type="EMBL" id="VSSQ01119314">
    <property type="protein sequence ID" value="MPN52830.1"/>
    <property type="molecule type" value="Genomic_DNA"/>
</dbReference>
<dbReference type="Pfam" id="PF06429">
    <property type="entry name" value="Flg_bbr_C"/>
    <property type="match status" value="1"/>
</dbReference>
<gene>
    <name evidence="3" type="primary">flgC_25</name>
    <name evidence="3" type="ORF">SDC9_200493</name>
</gene>
<sequence>MPNVDVMVEMVNMISATRAYEANVTSINSTKNMVMKALDIGKI</sequence>
<comment type="similarity">
    <text evidence="1">Belongs to the flagella basal body rod proteins family.</text>
</comment>
<keyword evidence="3" id="KW-0969">Cilium</keyword>
<dbReference type="InterPro" id="IPR010930">
    <property type="entry name" value="Flg_bb/hook_C_dom"/>
</dbReference>
<name>A0A645INZ5_9ZZZZ</name>
<keyword evidence="3" id="KW-0282">Flagellum</keyword>
<reference evidence="3" key="1">
    <citation type="submission" date="2019-08" db="EMBL/GenBank/DDBJ databases">
        <authorList>
            <person name="Kucharzyk K."/>
            <person name="Murdoch R.W."/>
            <person name="Higgins S."/>
            <person name="Loffler F."/>
        </authorList>
    </citation>
    <scope>NUCLEOTIDE SEQUENCE</scope>
</reference>
<evidence type="ECO:0000259" key="2">
    <source>
        <dbReference type="Pfam" id="PF06429"/>
    </source>
</evidence>
<organism evidence="3">
    <name type="scientific">bioreactor metagenome</name>
    <dbReference type="NCBI Taxonomy" id="1076179"/>
    <lineage>
        <taxon>unclassified sequences</taxon>
        <taxon>metagenomes</taxon>
        <taxon>ecological metagenomes</taxon>
    </lineage>
</organism>
<evidence type="ECO:0000313" key="3">
    <source>
        <dbReference type="EMBL" id="MPN52830.1"/>
    </source>
</evidence>
<keyword evidence="3" id="KW-0966">Cell projection</keyword>
<evidence type="ECO:0000256" key="1">
    <source>
        <dbReference type="ARBA" id="ARBA00009677"/>
    </source>
</evidence>